<comment type="caution">
    <text evidence="1">The sequence shown here is derived from an EMBL/GenBank/DDBJ whole genome shotgun (WGS) entry which is preliminary data.</text>
</comment>
<evidence type="ECO:0000313" key="1">
    <source>
        <dbReference type="EMBL" id="MCW6512303.1"/>
    </source>
</evidence>
<dbReference type="AlphaFoldDB" id="A0AA42CM87"/>
<dbReference type="Proteomes" id="UP001165667">
    <property type="component" value="Unassembled WGS sequence"/>
</dbReference>
<dbReference type="InterPro" id="IPR007460">
    <property type="entry name" value="BrnT_toxin"/>
</dbReference>
<proteinExistence type="predicted"/>
<dbReference type="Gene3D" id="3.10.450.530">
    <property type="entry name" value="Ribonuclease toxin, BrnT, of type II toxin-antitoxin system"/>
    <property type="match status" value="1"/>
</dbReference>
<reference evidence="1" key="1">
    <citation type="submission" date="2022-05" db="EMBL/GenBank/DDBJ databases">
        <authorList>
            <person name="Pankratov T."/>
        </authorList>
    </citation>
    <scope>NUCLEOTIDE SEQUENCE</scope>
    <source>
        <strain evidence="1">BP6-180914</strain>
    </source>
</reference>
<dbReference type="InterPro" id="IPR038573">
    <property type="entry name" value="BrnT_sf"/>
</dbReference>
<dbReference type="EMBL" id="JAMOIM010000045">
    <property type="protein sequence ID" value="MCW6512303.1"/>
    <property type="molecule type" value="Genomic_DNA"/>
</dbReference>
<accession>A0AA42CM87</accession>
<dbReference type="RefSeq" id="WP_282588679.1">
    <property type="nucleotide sequence ID" value="NZ_JAMOIM010000045.1"/>
</dbReference>
<gene>
    <name evidence="1" type="ORF">M8523_30740</name>
</gene>
<evidence type="ECO:0000313" key="2">
    <source>
        <dbReference type="Proteomes" id="UP001165667"/>
    </source>
</evidence>
<keyword evidence="2" id="KW-1185">Reference proteome</keyword>
<protein>
    <submittedName>
        <fullName evidence="1">BrnT family toxin</fullName>
    </submittedName>
</protein>
<sequence length="92" mass="10641">MEIEFDPEKSAKNEAERGLPFALAAELDWQRALVFVDDRHDYGEERLIAVAPRHGRLHVVCFVDQGDVRRIISFRKANKREEKAYAEATADR</sequence>
<organism evidence="1 2">
    <name type="scientific">Lichenifustis flavocetrariae</name>
    <dbReference type="NCBI Taxonomy" id="2949735"/>
    <lineage>
        <taxon>Bacteria</taxon>
        <taxon>Pseudomonadati</taxon>
        <taxon>Pseudomonadota</taxon>
        <taxon>Alphaproteobacteria</taxon>
        <taxon>Hyphomicrobiales</taxon>
        <taxon>Lichenihabitantaceae</taxon>
        <taxon>Lichenifustis</taxon>
    </lineage>
</organism>
<dbReference type="Pfam" id="PF04365">
    <property type="entry name" value="BrnT_toxin"/>
    <property type="match status" value="1"/>
</dbReference>
<name>A0AA42CM87_9HYPH</name>